<organism evidence="2 3">
    <name type="scientific">Aquimarina hainanensis</name>
    <dbReference type="NCBI Taxonomy" id="1578017"/>
    <lineage>
        <taxon>Bacteria</taxon>
        <taxon>Pseudomonadati</taxon>
        <taxon>Bacteroidota</taxon>
        <taxon>Flavobacteriia</taxon>
        <taxon>Flavobacteriales</taxon>
        <taxon>Flavobacteriaceae</taxon>
        <taxon>Aquimarina</taxon>
    </lineage>
</organism>
<reference evidence="3" key="1">
    <citation type="journal article" date="2019" name="Int. J. Syst. Evol. Microbiol.">
        <title>The Global Catalogue of Microorganisms (GCM) 10K type strain sequencing project: providing services to taxonomists for standard genome sequencing and annotation.</title>
        <authorList>
            <consortium name="The Broad Institute Genomics Platform"/>
            <consortium name="The Broad Institute Genome Sequencing Center for Infectious Disease"/>
            <person name="Wu L."/>
            <person name="Ma J."/>
        </authorList>
    </citation>
    <scope>NUCLEOTIDE SEQUENCE [LARGE SCALE GENOMIC DNA]</scope>
    <source>
        <strain evidence="3">KCTC 42423</strain>
    </source>
</reference>
<evidence type="ECO:0000256" key="1">
    <source>
        <dbReference type="SAM" id="SignalP"/>
    </source>
</evidence>
<gene>
    <name evidence="2" type="ORF">ACFSTE_01395</name>
</gene>
<dbReference type="RefSeq" id="WP_176027919.1">
    <property type="nucleotide sequence ID" value="NZ_JBHSJV010000001.1"/>
</dbReference>
<evidence type="ECO:0000313" key="2">
    <source>
        <dbReference type="EMBL" id="MFD2589466.1"/>
    </source>
</evidence>
<keyword evidence="3" id="KW-1185">Reference proteome</keyword>
<dbReference type="EMBL" id="JBHULX010000001">
    <property type="protein sequence ID" value="MFD2589466.1"/>
    <property type="molecule type" value="Genomic_DNA"/>
</dbReference>
<protein>
    <submittedName>
        <fullName evidence="2">YHS domain-containing (Seleno)protein</fullName>
    </submittedName>
</protein>
<proteinExistence type="predicted"/>
<accession>A0ABW5N2X2</accession>
<name>A0ABW5N2X2_9FLAO</name>
<comment type="caution">
    <text evidence="2">The sequence shown here is derived from an EMBL/GenBank/DDBJ whole genome shotgun (WGS) entry which is preliminary data.</text>
</comment>
<feature type="chain" id="PRO_5046401418" evidence="1">
    <location>
        <begin position="19"/>
        <end position="150"/>
    </location>
</feature>
<feature type="signal peptide" evidence="1">
    <location>
        <begin position="1"/>
        <end position="18"/>
    </location>
</feature>
<keyword evidence="1" id="KW-0732">Signal</keyword>
<dbReference type="Proteomes" id="UP001597459">
    <property type="component" value="Unassembled WGS sequence"/>
</dbReference>
<sequence>MKKRVLIICLFVVTFFYAQQDYNTKNGLVANGYDVTEYFNNKAIKGDPNFTSSYNGVSYQFITAANKEKFDKNPIKYIPQYGGYCAYAIGINGEKVSINPKTFEIRDGKLYLFYNSWGINTLKKWKQEGAEDLQEKADKNWAKLGSTLKH</sequence>
<evidence type="ECO:0000313" key="3">
    <source>
        <dbReference type="Proteomes" id="UP001597459"/>
    </source>
</evidence>
<dbReference type="NCBIfam" id="NF041384">
    <property type="entry name" value="YHS_seleno_dom"/>
    <property type="match status" value="1"/>
</dbReference>